<organism evidence="6 7">
    <name type="scientific">Lentzea guizhouensis</name>
    <dbReference type="NCBI Taxonomy" id="1586287"/>
    <lineage>
        <taxon>Bacteria</taxon>
        <taxon>Bacillati</taxon>
        <taxon>Actinomycetota</taxon>
        <taxon>Actinomycetes</taxon>
        <taxon>Pseudonocardiales</taxon>
        <taxon>Pseudonocardiaceae</taxon>
        <taxon>Lentzea</taxon>
    </lineage>
</organism>
<reference evidence="6 7" key="1">
    <citation type="submission" date="2016-07" db="EMBL/GenBank/DDBJ databases">
        <title>Complete genome sequence of the Lentzea guizhouensis DHS C013.</title>
        <authorList>
            <person name="Cao C."/>
        </authorList>
    </citation>
    <scope>NUCLEOTIDE SEQUENCE [LARGE SCALE GENOMIC DNA]</scope>
    <source>
        <strain evidence="6 7">DHS C013</strain>
    </source>
</reference>
<dbReference type="Pfam" id="PF07947">
    <property type="entry name" value="YhhN"/>
    <property type="match status" value="1"/>
</dbReference>
<protein>
    <recommendedName>
        <fullName evidence="8">Lysoplasmalogenase</fullName>
    </recommendedName>
</protein>
<comment type="subcellular location">
    <subcellularLocation>
        <location evidence="1">Membrane</location>
        <topology evidence="1">Multi-pass membrane protein</topology>
    </subcellularLocation>
</comment>
<keyword evidence="4" id="KW-1133">Transmembrane helix</keyword>
<dbReference type="PANTHER" id="PTHR31885:SF6">
    <property type="entry name" value="GH04784P"/>
    <property type="match status" value="1"/>
</dbReference>
<dbReference type="InterPro" id="IPR012506">
    <property type="entry name" value="TMEM86B-like"/>
</dbReference>
<keyword evidence="5" id="KW-0472">Membrane</keyword>
<evidence type="ECO:0000256" key="3">
    <source>
        <dbReference type="ARBA" id="ARBA00022692"/>
    </source>
</evidence>
<dbReference type="EMBL" id="CP016793">
    <property type="protein sequence ID" value="ANZ35632.1"/>
    <property type="molecule type" value="Genomic_DNA"/>
</dbReference>
<dbReference type="Proteomes" id="UP000093053">
    <property type="component" value="Chromosome"/>
</dbReference>
<evidence type="ECO:0000313" key="6">
    <source>
        <dbReference type="EMBL" id="ANZ35632.1"/>
    </source>
</evidence>
<name>A0A1B2HD51_9PSEU</name>
<evidence type="ECO:0000313" key="7">
    <source>
        <dbReference type="Proteomes" id="UP000093053"/>
    </source>
</evidence>
<dbReference type="KEGG" id="led:BBK82_05615"/>
<comment type="similarity">
    <text evidence="2">Belongs to the TMEM86 family.</text>
</comment>
<dbReference type="AlphaFoldDB" id="A0A1B2HD51"/>
<dbReference type="PANTHER" id="PTHR31885">
    <property type="entry name" value="GH04784P"/>
    <property type="match status" value="1"/>
</dbReference>
<dbReference type="GO" id="GO:0016020">
    <property type="term" value="C:membrane"/>
    <property type="evidence" value="ECO:0007669"/>
    <property type="project" value="UniProtKB-SubCell"/>
</dbReference>
<evidence type="ECO:0000256" key="1">
    <source>
        <dbReference type="ARBA" id="ARBA00004141"/>
    </source>
</evidence>
<gene>
    <name evidence="6" type="ORF">BBK82_05615</name>
</gene>
<keyword evidence="3" id="KW-0812">Transmembrane</keyword>
<evidence type="ECO:0008006" key="8">
    <source>
        <dbReference type="Google" id="ProtNLM"/>
    </source>
</evidence>
<proteinExistence type="inferred from homology"/>
<sequence>MKKQAYALAAVVDSIAALRRPNRVRRVTKTALMPALAVATPPRDPAMALGLAGSWAGDVALLGDSDQAFRTGLVSFLAAHVGYTTALARRSQPGSRGAVLPIVAASSAGAWLFGRAAGPLGRPVALYALTLGTMVAAASTARGTGARRVVCGATLFLLSDALLGSSRFVLSGRTARVASAGVMPTYTAAQWLLHTGFARGGSADGEPA</sequence>
<dbReference type="GO" id="GO:0016787">
    <property type="term" value="F:hydrolase activity"/>
    <property type="evidence" value="ECO:0007669"/>
    <property type="project" value="TreeGrafter"/>
</dbReference>
<evidence type="ECO:0000256" key="4">
    <source>
        <dbReference type="ARBA" id="ARBA00022989"/>
    </source>
</evidence>
<evidence type="ECO:0000256" key="5">
    <source>
        <dbReference type="ARBA" id="ARBA00023136"/>
    </source>
</evidence>
<keyword evidence="7" id="KW-1185">Reference proteome</keyword>
<evidence type="ECO:0000256" key="2">
    <source>
        <dbReference type="ARBA" id="ARBA00007375"/>
    </source>
</evidence>
<dbReference type="STRING" id="1586287.BBK82_05615"/>
<accession>A0A1B2HD51</accession>
<dbReference type="RefSeq" id="WP_065914042.1">
    <property type="nucleotide sequence ID" value="NZ_CP016793.1"/>
</dbReference>